<evidence type="ECO:0000313" key="1">
    <source>
        <dbReference type="EMBL" id="MBX60220.1"/>
    </source>
</evidence>
<organism evidence="1">
    <name type="scientific">Rhizophora mucronata</name>
    <name type="common">Asiatic mangrove</name>
    <dbReference type="NCBI Taxonomy" id="61149"/>
    <lineage>
        <taxon>Eukaryota</taxon>
        <taxon>Viridiplantae</taxon>
        <taxon>Streptophyta</taxon>
        <taxon>Embryophyta</taxon>
        <taxon>Tracheophyta</taxon>
        <taxon>Spermatophyta</taxon>
        <taxon>Magnoliopsida</taxon>
        <taxon>eudicotyledons</taxon>
        <taxon>Gunneridae</taxon>
        <taxon>Pentapetalae</taxon>
        <taxon>rosids</taxon>
        <taxon>fabids</taxon>
        <taxon>Malpighiales</taxon>
        <taxon>Rhizophoraceae</taxon>
        <taxon>Rhizophora</taxon>
    </lineage>
</organism>
<accession>A0A2P2PZR2</accession>
<dbReference type="EMBL" id="GGEC01079736">
    <property type="protein sequence ID" value="MBX60220.1"/>
    <property type="molecule type" value="Transcribed_RNA"/>
</dbReference>
<reference evidence="1" key="1">
    <citation type="submission" date="2018-02" db="EMBL/GenBank/DDBJ databases">
        <title>Rhizophora mucronata_Transcriptome.</title>
        <authorList>
            <person name="Meera S.P."/>
            <person name="Sreeshan A."/>
            <person name="Augustine A."/>
        </authorList>
    </citation>
    <scope>NUCLEOTIDE SEQUENCE</scope>
    <source>
        <tissue evidence="1">Leaf</tissue>
    </source>
</reference>
<name>A0A2P2PZR2_RHIMU</name>
<proteinExistence type="predicted"/>
<dbReference type="AlphaFoldDB" id="A0A2P2PZR2"/>
<protein>
    <submittedName>
        <fullName evidence="1">Uncharacterized protein</fullName>
    </submittedName>
</protein>
<sequence length="56" mass="7021">MFYIYWLNSPFRPATQSLYIGFCRIETVFRLLYFDTVINYLHWFLWNKNCLVLNLY</sequence>